<evidence type="ECO:0000256" key="8">
    <source>
        <dbReference type="ARBA" id="ARBA00022989"/>
    </source>
</evidence>
<reference evidence="16 18" key="2">
    <citation type="journal article" date="2018" name="Plant J.">
        <title>The Physcomitrella patens chromosome-scale assembly reveals moss genome structure and evolution.</title>
        <authorList>
            <person name="Lang D."/>
            <person name="Ullrich K.K."/>
            <person name="Murat F."/>
            <person name="Fuchs J."/>
            <person name="Jenkins J."/>
            <person name="Haas F.B."/>
            <person name="Piednoel M."/>
            <person name="Gundlach H."/>
            <person name="Van Bel M."/>
            <person name="Meyberg R."/>
            <person name="Vives C."/>
            <person name="Morata J."/>
            <person name="Symeonidi A."/>
            <person name="Hiss M."/>
            <person name="Muchero W."/>
            <person name="Kamisugi Y."/>
            <person name="Saleh O."/>
            <person name="Blanc G."/>
            <person name="Decker E.L."/>
            <person name="van Gessel N."/>
            <person name="Grimwood J."/>
            <person name="Hayes R.D."/>
            <person name="Graham S.W."/>
            <person name="Gunter L.E."/>
            <person name="McDaniel S.F."/>
            <person name="Hoernstein S.N.W."/>
            <person name="Larsson A."/>
            <person name="Li F.W."/>
            <person name="Perroud P.F."/>
            <person name="Phillips J."/>
            <person name="Ranjan P."/>
            <person name="Rokshar D.S."/>
            <person name="Rothfels C.J."/>
            <person name="Schneider L."/>
            <person name="Shu S."/>
            <person name="Stevenson D.W."/>
            <person name="Thummler F."/>
            <person name="Tillich M."/>
            <person name="Villarreal Aguilar J.C."/>
            <person name="Widiez T."/>
            <person name="Wong G.K."/>
            <person name="Wymore A."/>
            <person name="Zhang Y."/>
            <person name="Zimmer A.D."/>
            <person name="Quatrano R.S."/>
            <person name="Mayer K.F.X."/>
            <person name="Goodstein D."/>
            <person name="Casacuberta J.M."/>
            <person name="Vandepoele K."/>
            <person name="Reski R."/>
            <person name="Cuming A.C."/>
            <person name="Tuskan G.A."/>
            <person name="Maumus F."/>
            <person name="Salse J."/>
            <person name="Schmutz J."/>
            <person name="Rensing S.A."/>
        </authorList>
    </citation>
    <scope>NUCLEOTIDE SEQUENCE [LARGE SCALE GENOMIC DNA]</scope>
    <source>
        <strain evidence="17 18">cv. Gransden 2004</strain>
    </source>
</reference>
<dbReference type="Gene3D" id="1.10.238.10">
    <property type="entry name" value="EF-hand"/>
    <property type="match status" value="1"/>
</dbReference>
<reference evidence="16 18" key="1">
    <citation type="journal article" date="2008" name="Science">
        <title>The Physcomitrella genome reveals evolutionary insights into the conquest of land by plants.</title>
        <authorList>
            <person name="Rensing S."/>
            <person name="Lang D."/>
            <person name="Zimmer A."/>
            <person name="Terry A."/>
            <person name="Salamov A."/>
            <person name="Shapiro H."/>
            <person name="Nishiyama T."/>
            <person name="Perroud P.-F."/>
            <person name="Lindquist E."/>
            <person name="Kamisugi Y."/>
            <person name="Tanahashi T."/>
            <person name="Sakakibara K."/>
            <person name="Fujita T."/>
            <person name="Oishi K."/>
            <person name="Shin-I T."/>
            <person name="Kuroki Y."/>
            <person name="Toyoda A."/>
            <person name="Suzuki Y."/>
            <person name="Hashimoto A."/>
            <person name="Yamaguchi K."/>
            <person name="Sugano A."/>
            <person name="Kohara Y."/>
            <person name="Fujiyama A."/>
            <person name="Anterola A."/>
            <person name="Aoki S."/>
            <person name="Ashton N."/>
            <person name="Barbazuk W.B."/>
            <person name="Barker E."/>
            <person name="Bennetzen J."/>
            <person name="Bezanilla M."/>
            <person name="Blankenship R."/>
            <person name="Cho S.H."/>
            <person name="Dutcher S."/>
            <person name="Estelle M."/>
            <person name="Fawcett J.A."/>
            <person name="Gundlach H."/>
            <person name="Hanada K."/>
            <person name="Heyl A."/>
            <person name="Hicks K.A."/>
            <person name="Hugh J."/>
            <person name="Lohr M."/>
            <person name="Mayer K."/>
            <person name="Melkozernov A."/>
            <person name="Murata T."/>
            <person name="Nelson D."/>
            <person name="Pils B."/>
            <person name="Prigge M."/>
            <person name="Reiss B."/>
            <person name="Renner T."/>
            <person name="Rombauts S."/>
            <person name="Rushton P."/>
            <person name="Sanderfoot A."/>
            <person name="Schween G."/>
            <person name="Shiu S.-H."/>
            <person name="Stueber K."/>
            <person name="Theodoulou F.L."/>
            <person name="Tu H."/>
            <person name="Van de Peer Y."/>
            <person name="Verrier P.J."/>
            <person name="Waters E."/>
            <person name="Wood A."/>
            <person name="Yang L."/>
            <person name="Cove D."/>
            <person name="Cuming A."/>
            <person name="Hasebe M."/>
            <person name="Lucas S."/>
            <person name="Mishler D.B."/>
            <person name="Reski R."/>
            <person name="Grigoriev I."/>
            <person name="Quatrano R.S."/>
            <person name="Boore J.L."/>
        </authorList>
    </citation>
    <scope>NUCLEOTIDE SEQUENCE [LARGE SCALE GENOMIC DNA]</scope>
    <source>
        <strain evidence="17 18">cv. Gransden 2004</strain>
    </source>
</reference>
<dbReference type="InterPro" id="IPR002123">
    <property type="entry name" value="Plipid/glycerol_acylTrfase"/>
</dbReference>
<dbReference type="EnsemblPlants" id="Pp3c7_19140V3.2">
    <property type="protein sequence ID" value="Pp3c7_19140V3.2"/>
    <property type="gene ID" value="Pp3c7_19140"/>
</dbReference>
<evidence type="ECO:0000256" key="12">
    <source>
        <dbReference type="ARBA" id="ARBA00023264"/>
    </source>
</evidence>
<evidence type="ECO:0000256" key="9">
    <source>
        <dbReference type="ARBA" id="ARBA00023098"/>
    </source>
</evidence>
<evidence type="ECO:0000256" key="7">
    <source>
        <dbReference type="ARBA" id="ARBA00022837"/>
    </source>
</evidence>
<dbReference type="GeneID" id="112284885"/>
<dbReference type="GO" id="GO:0016020">
    <property type="term" value="C:membrane"/>
    <property type="evidence" value="ECO:0007669"/>
    <property type="project" value="UniProtKB-SubCell"/>
</dbReference>
<feature type="transmembrane region" description="Helical" evidence="14">
    <location>
        <begin position="170"/>
        <end position="188"/>
    </location>
</feature>
<keyword evidence="11" id="KW-0594">Phospholipid biosynthesis</keyword>
<dbReference type="KEGG" id="ppp:112284885"/>
<dbReference type="GO" id="GO:0008654">
    <property type="term" value="P:phospholipid biosynthetic process"/>
    <property type="evidence" value="ECO:0007669"/>
    <property type="project" value="UniProtKB-KW"/>
</dbReference>
<keyword evidence="9" id="KW-0443">Lipid metabolism</keyword>
<dbReference type="EMBL" id="ABEU02000007">
    <property type="protein sequence ID" value="PNR51378.1"/>
    <property type="molecule type" value="Genomic_DNA"/>
</dbReference>
<dbReference type="SMART" id="SM00563">
    <property type="entry name" value="PlsC"/>
    <property type="match status" value="1"/>
</dbReference>
<dbReference type="UniPathway" id="UPA00085"/>
<keyword evidence="5" id="KW-0808">Transferase</keyword>
<gene>
    <name evidence="17" type="primary">LOC112284885</name>
    <name evidence="16" type="ORF">PHYPA_010564</name>
</gene>
<evidence type="ECO:0000256" key="6">
    <source>
        <dbReference type="ARBA" id="ARBA00022692"/>
    </source>
</evidence>
<evidence type="ECO:0000256" key="13">
    <source>
        <dbReference type="ARBA" id="ARBA00023315"/>
    </source>
</evidence>
<keyword evidence="8 14" id="KW-1133">Transmembrane helix</keyword>
<keyword evidence="13" id="KW-0012">Acyltransferase</keyword>
<dbReference type="Pfam" id="PF01553">
    <property type="entry name" value="Acyltransferase"/>
    <property type="match status" value="1"/>
</dbReference>
<keyword evidence="4" id="KW-0444">Lipid biosynthesis</keyword>
<evidence type="ECO:0000256" key="14">
    <source>
        <dbReference type="SAM" id="Phobius"/>
    </source>
</evidence>
<keyword evidence="6 14" id="KW-0812">Transmembrane</keyword>
<dbReference type="Gramene" id="Pp3c7_19140V3.1">
    <property type="protein sequence ID" value="Pp3c7_19140V3.1"/>
    <property type="gene ID" value="Pp3c7_19140"/>
</dbReference>
<comment type="pathway">
    <text evidence="2">Lipid metabolism; phospholipid metabolism.</text>
</comment>
<dbReference type="FunCoup" id="A0A2K1KC74">
    <property type="interactions" value="2152"/>
</dbReference>
<keyword evidence="12" id="KW-1208">Phospholipid metabolism</keyword>
<proteinExistence type="inferred from homology"/>
<evidence type="ECO:0000256" key="2">
    <source>
        <dbReference type="ARBA" id="ARBA00005074"/>
    </source>
</evidence>
<dbReference type="GO" id="GO:0005509">
    <property type="term" value="F:calcium ion binding"/>
    <property type="evidence" value="ECO:0007669"/>
    <property type="project" value="InterPro"/>
</dbReference>
<feature type="domain" description="EF-hand" evidence="15">
    <location>
        <begin position="449"/>
        <end position="484"/>
    </location>
</feature>
<dbReference type="Pfam" id="PF13202">
    <property type="entry name" value="EF-hand_5"/>
    <property type="match status" value="1"/>
</dbReference>
<dbReference type="InterPro" id="IPR045252">
    <property type="entry name" value="LPCAT1-like"/>
</dbReference>
<dbReference type="SMART" id="SM00054">
    <property type="entry name" value="EFh"/>
    <property type="match status" value="2"/>
</dbReference>
<keyword evidence="10 14" id="KW-0472">Membrane</keyword>
<dbReference type="PaxDb" id="3218-PP1S2_507V6.1"/>
<keyword evidence="7" id="KW-0106">Calcium</keyword>
<protein>
    <recommendedName>
        <fullName evidence="15">EF-hand domain-containing protein</fullName>
    </recommendedName>
</protein>
<dbReference type="AlphaFoldDB" id="A0A2K1KC74"/>
<evidence type="ECO:0000259" key="15">
    <source>
        <dbReference type="PROSITE" id="PS50222"/>
    </source>
</evidence>
<name>A0A2K1KC74_PHYPA</name>
<feature type="transmembrane region" description="Helical" evidence="14">
    <location>
        <begin position="123"/>
        <end position="150"/>
    </location>
</feature>
<dbReference type="STRING" id="3218.A0A2K1KC74"/>
<dbReference type="PROSITE" id="PS00018">
    <property type="entry name" value="EF_HAND_1"/>
    <property type="match status" value="1"/>
</dbReference>
<evidence type="ECO:0000256" key="5">
    <source>
        <dbReference type="ARBA" id="ARBA00022679"/>
    </source>
</evidence>
<dbReference type="Gramene" id="Pp3c7_19140V3.2">
    <property type="protein sequence ID" value="Pp3c7_19140V3.2"/>
    <property type="gene ID" value="Pp3c7_19140"/>
</dbReference>
<dbReference type="SUPFAM" id="SSF47473">
    <property type="entry name" value="EF-hand"/>
    <property type="match status" value="1"/>
</dbReference>
<evidence type="ECO:0000256" key="3">
    <source>
        <dbReference type="ARBA" id="ARBA00008655"/>
    </source>
</evidence>
<evidence type="ECO:0000256" key="1">
    <source>
        <dbReference type="ARBA" id="ARBA00004370"/>
    </source>
</evidence>
<dbReference type="PANTHER" id="PTHR23063:SF52">
    <property type="entry name" value="LYSOPHOSPHATIDYLCHOLINE ACYLTRANSFERASE"/>
    <property type="match status" value="1"/>
</dbReference>
<evidence type="ECO:0000313" key="18">
    <source>
        <dbReference type="Proteomes" id="UP000006727"/>
    </source>
</evidence>
<sequence length="568" mass="63527">MGDAQVPLLGENLKGEDWTESVKPDFVGINIIFRDQGDSKERDFSSDEVRVAVPISDHLVENGSLKDNDSGLGEESMDGDLKQMQKALDLFSDVPSFGKLSTIDPFVNRTPATKGLYESLKTLLLLPVLVARLLVIGVILVVGFVATKLALAGWDKSESVLPIWRRKLMFVTRLCGRGILFCFGFHWIRRIGRPARKEVAPIVVSNHVSFIDPIFYFYELFPSIVSSKSHDSLFLAGTIIRAMQVIPVDRTSAESRKSAINEIKRRAASMEFPSVLLFPEGTTTNGRSLISFKLGAFTPGFPIQPVVIRYPFVHFDISWGDISLPNVLFRMFTQFSNFMEVEYLPVVYPSAWEVENPALFAERVRYEMARALCVPVTEHTYGDLMLSVNAQRLCLRSPASYMVEMGLVEKTLGLRTGDAKSLLEKFAAMDPSYCGTIGMKQFLEWHHLPKCSISRKIFDLFDKSGQGFVTFREYLAASGSISTSKEFNSRMRAAYNACSSPGGGRISPVELENCLKLSMPSISNAKLKTWFKKLDLDGDGAISWEEFQVFIEANSELLPIFMVGTFVH</sequence>
<comment type="similarity">
    <text evidence="3">Belongs to the 1-acyl-sn-glycerol-3-phosphate acyltransferase family.</text>
</comment>
<comment type="subcellular location">
    <subcellularLocation>
        <location evidence="1">Membrane</location>
    </subcellularLocation>
</comment>
<dbReference type="PANTHER" id="PTHR23063">
    <property type="entry name" value="PHOSPHOLIPID ACYLTRANSFERASE"/>
    <property type="match status" value="1"/>
</dbReference>
<evidence type="ECO:0000313" key="17">
    <source>
        <dbReference type="EnsemblPlants" id="Pp3c7_19140V3.1"/>
    </source>
</evidence>
<evidence type="ECO:0000256" key="10">
    <source>
        <dbReference type="ARBA" id="ARBA00023136"/>
    </source>
</evidence>
<dbReference type="OrthoDB" id="272512at2759"/>
<feature type="domain" description="EF-hand" evidence="15">
    <location>
        <begin position="522"/>
        <end position="557"/>
    </location>
</feature>
<dbReference type="SUPFAM" id="SSF69593">
    <property type="entry name" value="Glycerol-3-phosphate (1)-acyltransferase"/>
    <property type="match status" value="1"/>
</dbReference>
<dbReference type="InterPro" id="IPR002048">
    <property type="entry name" value="EF_hand_dom"/>
</dbReference>
<dbReference type="InterPro" id="IPR018247">
    <property type="entry name" value="EF_Hand_1_Ca_BS"/>
</dbReference>
<dbReference type="CDD" id="cd00051">
    <property type="entry name" value="EFh"/>
    <property type="match status" value="1"/>
</dbReference>
<reference evidence="17" key="3">
    <citation type="submission" date="2020-12" db="UniProtKB">
        <authorList>
            <consortium name="EnsemblPlants"/>
        </authorList>
    </citation>
    <scope>IDENTIFICATION</scope>
</reference>
<organism evidence="16">
    <name type="scientific">Physcomitrium patens</name>
    <name type="common">Spreading-leaved earth moss</name>
    <name type="synonym">Physcomitrella patens</name>
    <dbReference type="NCBI Taxonomy" id="3218"/>
    <lineage>
        <taxon>Eukaryota</taxon>
        <taxon>Viridiplantae</taxon>
        <taxon>Streptophyta</taxon>
        <taxon>Embryophyta</taxon>
        <taxon>Bryophyta</taxon>
        <taxon>Bryophytina</taxon>
        <taxon>Bryopsida</taxon>
        <taxon>Funariidae</taxon>
        <taxon>Funariales</taxon>
        <taxon>Funariaceae</taxon>
        <taxon>Physcomitrium</taxon>
    </lineage>
</organism>
<dbReference type="GO" id="GO:0008374">
    <property type="term" value="F:O-acyltransferase activity"/>
    <property type="evidence" value="ECO:0007669"/>
    <property type="project" value="InterPro"/>
</dbReference>
<dbReference type="InterPro" id="IPR011992">
    <property type="entry name" value="EF-hand-dom_pair"/>
</dbReference>
<dbReference type="EnsemblPlants" id="Pp3c7_19140V3.1">
    <property type="protein sequence ID" value="Pp3c7_19140V3.1"/>
    <property type="gene ID" value="Pp3c7_19140"/>
</dbReference>
<dbReference type="Proteomes" id="UP000006727">
    <property type="component" value="Chromosome 7"/>
</dbReference>
<dbReference type="RefSeq" id="XP_024380992.1">
    <property type="nucleotide sequence ID" value="XM_024525224.2"/>
</dbReference>
<evidence type="ECO:0000313" key="16">
    <source>
        <dbReference type="EMBL" id="PNR51378.1"/>
    </source>
</evidence>
<evidence type="ECO:0000256" key="11">
    <source>
        <dbReference type="ARBA" id="ARBA00023209"/>
    </source>
</evidence>
<dbReference type="PROSITE" id="PS50222">
    <property type="entry name" value="EF_HAND_2"/>
    <property type="match status" value="2"/>
</dbReference>
<dbReference type="CDD" id="cd07991">
    <property type="entry name" value="LPLAT_LPCAT1-like"/>
    <property type="match status" value="1"/>
</dbReference>
<accession>A0A2K1KC74</accession>
<keyword evidence="18" id="KW-1185">Reference proteome</keyword>
<evidence type="ECO:0000256" key="4">
    <source>
        <dbReference type="ARBA" id="ARBA00022516"/>
    </source>
</evidence>